<dbReference type="EMBL" id="JAWHVL010000030">
    <property type="protein sequence ID" value="MDV2633475.1"/>
    <property type="molecule type" value="Genomic_DNA"/>
</dbReference>
<sequence length="527" mass="60526">MLYFLTDWSSESPQLESNILFNINTIFQEGEFETKLINTHFSPFLNYYMNRFESYDSDHFISLMDTVTDRFAFNYAPLTLNDLDFPKDWERTYTRGSVLLSKEGVIKAEVYFNAFGFVSQVHYPTPLGKEIHVYSEKGTLLTQSSFDASGEAIEQRIYDEGGQLILTQRGGVVFIEATYQKRFKKKTYDSFKEVCMELLHLALVNFNPKEDRLVIDGTNDWVMSLIDGIEFPESVVYIFSGPSEPCHSQMAEHLSLIENGKAMITDNLHFQEVIMKGKRALQSELHFMPLFPTALSLGESNNFLEGIVYWQIEAFDSQTSALFEKFLELKLSTPELCLTIESEKATDETKVETQLSHFITKNFEISLSSSEYGLVKQYYEALENEEMTPGLRDLFQANKRENPMFSHVIDAYMFYTGISFKKCGSVEALKLDLQKVRVFIDHRQKYDFLSHSLAVSAGIPILSKTPSPYLVHGKNGLLYEEDKDLVKAVHAYLIDPDLWNQSLVESVEVIENNSAEGLIEKWKEVLK</sequence>
<proteinExistence type="predicted"/>
<accession>A0AAE4NSA4</accession>
<dbReference type="RefSeq" id="WP_017864771.1">
    <property type="nucleotide sequence ID" value="NZ_JAWHVL010000030.1"/>
</dbReference>
<reference evidence="1" key="1">
    <citation type="submission" date="2023-10" db="EMBL/GenBank/DDBJ databases">
        <title>Production of high quality cheese from raw caw milk (raw cheese).</title>
        <authorList>
            <person name="Samouris G."/>
        </authorList>
    </citation>
    <scope>NUCLEOTIDE SEQUENCE</scope>
    <source>
        <strain evidence="1">M17-3</strain>
    </source>
</reference>
<protein>
    <submittedName>
        <fullName evidence="1">Accessory Sec system protein Asp1</fullName>
    </submittedName>
</protein>
<gene>
    <name evidence="1" type="primary">asp1</name>
    <name evidence="1" type="ORF">RZO31_11470</name>
</gene>
<dbReference type="GO" id="GO:0015031">
    <property type="term" value="P:protein transport"/>
    <property type="evidence" value="ECO:0007669"/>
    <property type="project" value="InterPro"/>
</dbReference>
<comment type="caution">
    <text evidence="1">The sequence shown here is derived from an EMBL/GenBank/DDBJ whole genome shotgun (WGS) entry which is preliminary data.</text>
</comment>
<organism evidence="1 2">
    <name type="scientific">Lactococcus lactis</name>
    <dbReference type="NCBI Taxonomy" id="1358"/>
    <lineage>
        <taxon>Bacteria</taxon>
        <taxon>Bacillati</taxon>
        <taxon>Bacillota</taxon>
        <taxon>Bacilli</taxon>
        <taxon>Lactobacillales</taxon>
        <taxon>Streptococcaceae</taxon>
        <taxon>Lactococcus</taxon>
    </lineage>
</organism>
<evidence type="ECO:0000313" key="2">
    <source>
        <dbReference type="Proteomes" id="UP001186047"/>
    </source>
</evidence>
<dbReference type="AlphaFoldDB" id="A0AAE4NSA4"/>
<dbReference type="NCBIfam" id="TIGR03713">
    <property type="entry name" value="acc_sec_asp1"/>
    <property type="match status" value="1"/>
</dbReference>
<name>A0AAE4NSA4_9LACT</name>
<dbReference type="Pfam" id="PF16993">
    <property type="entry name" value="Asp1"/>
    <property type="match status" value="1"/>
</dbReference>
<evidence type="ECO:0000313" key="1">
    <source>
        <dbReference type="EMBL" id="MDV2633475.1"/>
    </source>
</evidence>
<dbReference type="InterPro" id="IPR022372">
    <property type="entry name" value="Accessory_SS_Asp1"/>
</dbReference>
<dbReference type="Proteomes" id="UP001186047">
    <property type="component" value="Unassembled WGS sequence"/>
</dbReference>